<keyword evidence="6 12" id="KW-0418">Kinase</keyword>
<dbReference type="EC" id="2.7.1.108" evidence="3"/>
<dbReference type="HOGENOM" id="CLU_007859_0_0_1"/>
<evidence type="ECO:0000256" key="7">
    <source>
        <dbReference type="ARBA" id="ARBA00022824"/>
    </source>
</evidence>
<dbReference type="OMA" id="HGTMVAM"/>
<dbReference type="PANTHER" id="PTHR13205:SF15">
    <property type="entry name" value="DOLICHOL KINASE"/>
    <property type="match status" value="1"/>
</dbReference>
<protein>
    <recommendedName>
        <fullName evidence="3">dolichol kinase</fullName>
        <ecNumber evidence="3">2.7.1.108</ecNumber>
    </recommendedName>
</protein>
<dbReference type="GO" id="GO:0043048">
    <property type="term" value="P:dolichyl monophosphate biosynthetic process"/>
    <property type="evidence" value="ECO:0007669"/>
    <property type="project" value="TreeGrafter"/>
</dbReference>
<gene>
    <name evidence="12" type="ORF">CTHT_0061370</name>
</gene>
<dbReference type="RefSeq" id="XP_006696453.1">
    <property type="nucleotide sequence ID" value="XM_006696390.1"/>
</dbReference>
<feature type="transmembrane region" description="Helical" evidence="11">
    <location>
        <begin position="352"/>
        <end position="373"/>
    </location>
</feature>
<feature type="transmembrane region" description="Helical" evidence="11">
    <location>
        <begin position="479"/>
        <end position="497"/>
    </location>
</feature>
<keyword evidence="9 11" id="KW-0472">Membrane</keyword>
<feature type="transmembrane region" description="Helical" evidence="11">
    <location>
        <begin position="575"/>
        <end position="594"/>
    </location>
</feature>
<evidence type="ECO:0000256" key="4">
    <source>
        <dbReference type="ARBA" id="ARBA00022679"/>
    </source>
</evidence>
<evidence type="ECO:0000313" key="13">
    <source>
        <dbReference type="Proteomes" id="UP000008066"/>
    </source>
</evidence>
<dbReference type="GeneID" id="18260175"/>
<evidence type="ECO:0000256" key="5">
    <source>
        <dbReference type="ARBA" id="ARBA00022692"/>
    </source>
</evidence>
<keyword evidence="13" id="KW-1185">Reference proteome</keyword>
<keyword evidence="5 11" id="KW-0812">Transmembrane</keyword>
<evidence type="ECO:0000256" key="3">
    <source>
        <dbReference type="ARBA" id="ARBA00012132"/>
    </source>
</evidence>
<name>G0SFA6_CHATD</name>
<feature type="transmembrane region" description="Helical" evidence="11">
    <location>
        <begin position="141"/>
        <end position="159"/>
    </location>
</feature>
<feature type="compositionally biased region" description="Polar residues" evidence="10">
    <location>
        <begin position="33"/>
        <end position="49"/>
    </location>
</feature>
<feature type="transmembrane region" description="Helical" evidence="11">
    <location>
        <begin position="314"/>
        <end position="340"/>
    </location>
</feature>
<feature type="region of interest" description="Disordered" evidence="10">
    <location>
        <begin position="107"/>
        <end position="136"/>
    </location>
</feature>
<feature type="transmembrane region" description="Helical" evidence="11">
    <location>
        <begin position="679"/>
        <end position="701"/>
    </location>
</feature>
<evidence type="ECO:0000256" key="8">
    <source>
        <dbReference type="ARBA" id="ARBA00022989"/>
    </source>
</evidence>
<evidence type="ECO:0000256" key="1">
    <source>
        <dbReference type="ARBA" id="ARBA00004477"/>
    </source>
</evidence>
<reference evidence="12 13" key="1">
    <citation type="journal article" date="2011" name="Cell">
        <title>Insight into structure and assembly of the nuclear pore complex by utilizing the genome of a eukaryotic thermophile.</title>
        <authorList>
            <person name="Amlacher S."/>
            <person name="Sarges P."/>
            <person name="Flemming D."/>
            <person name="van Noort V."/>
            <person name="Kunze R."/>
            <person name="Devos D.P."/>
            <person name="Arumugam M."/>
            <person name="Bork P."/>
            <person name="Hurt E."/>
        </authorList>
    </citation>
    <scope>NUCLEOTIDE SEQUENCE [LARGE SCALE GENOMIC DNA]</scope>
    <source>
        <strain evidence="13">DSM 1495 / CBS 144.50 / IMI 039719</strain>
    </source>
</reference>
<feature type="region of interest" description="Disordered" evidence="10">
    <location>
        <begin position="434"/>
        <end position="457"/>
    </location>
</feature>
<evidence type="ECO:0000256" key="6">
    <source>
        <dbReference type="ARBA" id="ARBA00022777"/>
    </source>
</evidence>
<keyword evidence="8 11" id="KW-1133">Transmembrane helix</keyword>
<sequence>MTDDRTSSVTSSSSTDSSPALPATDAPPERIPSRSSQPYHRGSFSNITMPQFARESFMPSESGTEADDEHVPKGLPVPRSRHHGKSVLALGGKAEVVSESSTSVLSPDVLEEEGRVRKKQNGGMDRERKRVGDRGRRRRELVRRAVEVGLLGFQAAMVAANPDAEGVIRTYWRELLSVGNLWCVLIALYPLRLVCWAYRQGKLSRTIPIRIPASFDLAPMLYPQIIPVLISLLVAHNLQGVVLPSLVLSISALPRPLIPTARPWETFSNMQWLLSCLPFSLHKLGFGSPHDGEQEIAPEILALLYPLHQTLCLILLYLTTTSLLVSEVHLLSIGLIHLLLFARSPQAVILRAILWGGGLGLLVSCSHVIRWGITLARIPKWRFRKAPSDEPALAELFRELLSLLRPRTSSKTSRLNLESDYSTDEDEILLSHPAHTCPVPDRPPSNHATTPSGRRKRAPSASLRAFFSLTYEQSVTRRWLYAGYVYACTLVIAFLVVRPHIQTYALGGREPLGWAVGYFLGDWPQFRFWAVKGNWERWISLPPLRDDIEKGLLCEGTGWVNRLRMTFLGPAHTRLAISAYYLILITFALSLLLLHLARKSVCGSDVDTRRKVFHFLTVFMFLPTLYIDPTFVALAMAVVLGIFLLLDLLRASQLPPLSKPIAHFVEPFVDGRDLRGPVVVSHIFLLVGCAVPVWLSLASLPRSASNNEEDPWKGWELSSREVALVAGVVCVGLGDAAASLVGRRWGKTKWLWGGGKSVEGSVAFAVAVLIGLLAGAAWLRVGGWPTAVPGIADLGSGGGSGMESLRSVLDVKRLWGWLGPGPEGTGVLGKATACATVASLTEAVLTGGNDNVVVPVVLWECVKALAV</sequence>
<dbReference type="GO" id="GO:0005789">
    <property type="term" value="C:endoplasmic reticulum membrane"/>
    <property type="evidence" value="ECO:0007669"/>
    <property type="project" value="UniProtKB-SubCell"/>
</dbReference>
<dbReference type="KEGG" id="cthr:CTHT_0061370"/>
<evidence type="ECO:0000256" key="10">
    <source>
        <dbReference type="SAM" id="MobiDB-lite"/>
    </source>
</evidence>
<feature type="transmembrane region" description="Helical" evidence="11">
    <location>
        <begin position="722"/>
        <end position="741"/>
    </location>
</feature>
<evidence type="ECO:0000256" key="9">
    <source>
        <dbReference type="ARBA" id="ARBA00023136"/>
    </source>
</evidence>
<evidence type="ECO:0000313" key="12">
    <source>
        <dbReference type="EMBL" id="EGS18122.1"/>
    </source>
</evidence>
<dbReference type="AlphaFoldDB" id="G0SFA6"/>
<dbReference type="EMBL" id="GL988046">
    <property type="protein sequence ID" value="EGS18122.1"/>
    <property type="molecule type" value="Genomic_DNA"/>
</dbReference>
<comment type="subcellular location">
    <subcellularLocation>
        <location evidence="1">Endoplasmic reticulum membrane</location>
        <topology evidence="1">Multi-pass membrane protein</topology>
    </subcellularLocation>
</comment>
<feature type="region of interest" description="Disordered" evidence="10">
    <location>
        <begin position="1"/>
        <end position="83"/>
    </location>
</feature>
<dbReference type="PANTHER" id="PTHR13205">
    <property type="entry name" value="TRANSMEMBRANE PROTEIN 15-RELATED"/>
    <property type="match status" value="1"/>
</dbReference>
<dbReference type="STRING" id="759272.G0SFA6"/>
<dbReference type="Proteomes" id="UP000008066">
    <property type="component" value="Unassembled WGS sequence"/>
</dbReference>
<dbReference type="eggNOG" id="KOG2468">
    <property type="taxonomic scope" value="Eukaryota"/>
</dbReference>
<organism evidence="13">
    <name type="scientific">Chaetomium thermophilum (strain DSM 1495 / CBS 144.50 / IMI 039719)</name>
    <name type="common">Thermochaetoides thermophila</name>
    <dbReference type="NCBI Taxonomy" id="759272"/>
    <lineage>
        <taxon>Eukaryota</taxon>
        <taxon>Fungi</taxon>
        <taxon>Dikarya</taxon>
        <taxon>Ascomycota</taxon>
        <taxon>Pezizomycotina</taxon>
        <taxon>Sordariomycetes</taxon>
        <taxon>Sordariomycetidae</taxon>
        <taxon>Sordariales</taxon>
        <taxon>Chaetomiaceae</taxon>
        <taxon>Thermochaetoides</taxon>
    </lineage>
</organism>
<dbReference type="InterPro" id="IPR032974">
    <property type="entry name" value="Polypren_kinase"/>
</dbReference>
<accession>G0SFA6</accession>
<dbReference type="OrthoDB" id="377083at2759"/>
<evidence type="ECO:0000256" key="11">
    <source>
        <dbReference type="SAM" id="Phobius"/>
    </source>
</evidence>
<keyword evidence="4" id="KW-0808">Transferase</keyword>
<comment type="similarity">
    <text evidence="2">Belongs to the polyprenol kinase family.</text>
</comment>
<keyword evidence="7" id="KW-0256">Endoplasmic reticulum</keyword>
<feature type="compositionally biased region" description="Basic and acidic residues" evidence="10">
    <location>
        <begin position="124"/>
        <end position="134"/>
    </location>
</feature>
<feature type="transmembrane region" description="Helical" evidence="11">
    <location>
        <begin position="615"/>
        <end position="646"/>
    </location>
</feature>
<feature type="transmembrane region" description="Helical" evidence="11">
    <location>
        <begin position="179"/>
        <end position="198"/>
    </location>
</feature>
<dbReference type="GO" id="GO:0004168">
    <property type="term" value="F:dolichol kinase activity"/>
    <property type="evidence" value="ECO:0007669"/>
    <property type="project" value="UniProtKB-EC"/>
</dbReference>
<proteinExistence type="inferred from homology"/>
<evidence type="ECO:0000256" key="2">
    <source>
        <dbReference type="ARBA" id="ARBA00010794"/>
    </source>
</evidence>
<feature type="compositionally biased region" description="Low complexity" evidence="10">
    <location>
        <begin position="7"/>
        <end position="18"/>
    </location>
</feature>
<feature type="transmembrane region" description="Helical" evidence="11">
    <location>
        <begin position="761"/>
        <end position="779"/>
    </location>
</feature>